<keyword evidence="1" id="KW-0732">Signal</keyword>
<keyword evidence="2" id="KW-1185">Reference proteome</keyword>
<organism evidence="2 3">
    <name type="scientific">Ascaris lumbricoides</name>
    <name type="common">Giant roundworm</name>
    <dbReference type="NCBI Taxonomy" id="6252"/>
    <lineage>
        <taxon>Eukaryota</taxon>
        <taxon>Metazoa</taxon>
        <taxon>Ecdysozoa</taxon>
        <taxon>Nematoda</taxon>
        <taxon>Chromadorea</taxon>
        <taxon>Rhabditida</taxon>
        <taxon>Spirurina</taxon>
        <taxon>Ascaridomorpha</taxon>
        <taxon>Ascaridoidea</taxon>
        <taxon>Ascarididae</taxon>
        <taxon>Ascaris</taxon>
    </lineage>
</organism>
<feature type="signal peptide" evidence="1">
    <location>
        <begin position="1"/>
        <end position="20"/>
    </location>
</feature>
<name>A0A0M3IK77_ASCLU</name>
<evidence type="ECO:0000313" key="3">
    <source>
        <dbReference type="WBParaSite" id="ALUE_0001913001-mRNA-1"/>
    </source>
</evidence>
<feature type="chain" id="PRO_5005657031" evidence="1">
    <location>
        <begin position="21"/>
        <end position="136"/>
    </location>
</feature>
<protein>
    <submittedName>
        <fullName evidence="3">Secreted protein</fullName>
    </submittedName>
</protein>
<dbReference type="WBParaSite" id="ALUE_0001913001-mRNA-1">
    <property type="protein sequence ID" value="ALUE_0001913001-mRNA-1"/>
    <property type="gene ID" value="ALUE_0001913001"/>
</dbReference>
<reference evidence="3" key="1">
    <citation type="submission" date="2017-02" db="UniProtKB">
        <authorList>
            <consortium name="WormBaseParasite"/>
        </authorList>
    </citation>
    <scope>IDENTIFICATION</scope>
</reference>
<evidence type="ECO:0000313" key="2">
    <source>
        <dbReference type="Proteomes" id="UP000036681"/>
    </source>
</evidence>
<accession>A0A0M3IK77</accession>
<sequence>MTSWYFNLNALLLLVKICSPADVVVDWLSRLLTKPHLHCLRKAASAGSSTTNVPVKVRASNAKRHTRLRIIADLQPFLPLLPDISAIDLKNQEHLFHILYSAGVTASLSLHKVSAVFFHCISQFHFDKLNIIIQFF</sequence>
<dbReference type="AlphaFoldDB" id="A0A0M3IK77"/>
<proteinExistence type="predicted"/>
<dbReference type="Proteomes" id="UP000036681">
    <property type="component" value="Unplaced"/>
</dbReference>
<evidence type="ECO:0000256" key="1">
    <source>
        <dbReference type="SAM" id="SignalP"/>
    </source>
</evidence>